<dbReference type="Gene3D" id="3.30.70.20">
    <property type="match status" value="2"/>
</dbReference>
<evidence type="ECO:0000256" key="5">
    <source>
        <dbReference type="ARBA" id="ARBA00023014"/>
    </source>
</evidence>
<evidence type="ECO:0000256" key="1">
    <source>
        <dbReference type="ARBA" id="ARBA00022485"/>
    </source>
</evidence>
<keyword evidence="8" id="KW-1185">Reference proteome</keyword>
<dbReference type="AlphaFoldDB" id="A0A918BVG1"/>
<gene>
    <name evidence="7" type="ORF">GCM10008957_00960</name>
</gene>
<dbReference type="PROSITE" id="PS51379">
    <property type="entry name" value="4FE4S_FER_2"/>
    <property type="match status" value="3"/>
</dbReference>
<accession>A0A918BVG1</accession>
<dbReference type="InterPro" id="IPR017900">
    <property type="entry name" value="4Fe4S_Fe_S_CS"/>
</dbReference>
<dbReference type="PROSITE" id="PS00198">
    <property type="entry name" value="4FE4S_FER_1"/>
    <property type="match status" value="3"/>
</dbReference>
<dbReference type="PANTHER" id="PTHR43724">
    <property type="entry name" value="PYRUVATE SYNTHASE SUBUNIT PORD"/>
    <property type="match status" value="1"/>
</dbReference>
<comment type="caution">
    <text evidence="7">The sequence shown here is derived from an EMBL/GenBank/DDBJ whole genome shotgun (WGS) entry which is preliminary data.</text>
</comment>
<protein>
    <submittedName>
        <fullName evidence="7">Polyferredoxin</fullName>
    </submittedName>
</protein>
<dbReference type="Proteomes" id="UP000603865">
    <property type="component" value="Unassembled WGS sequence"/>
</dbReference>
<dbReference type="PANTHER" id="PTHR43724:SF1">
    <property type="entry name" value="PYRUVATE SYNTHASE SUBUNIT PORD"/>
    <property type="match status" value="1"/>
</dbReference>
<dbReference type="Pfam" id="PF12838">
    <property type="entry name" value="Fer4_7"/>
    <property type="match status" value="1"/>
</dbReference>
<evidence type="ECO:0000256" key="4">
    <source>
        <dbReference type="ARBA" id="ARBA00023004"/>
    </source>
</evidence>
<keyword evidence="5" id="KW-0411">Iron-sulfur</keyword>
<evidence type="ECO:0000256" key="2">
    <source>
        <dbReference type="ARBA" id="ARBA00022723"/>
    </source>
</evidence>
<organism evidence="7 8">
    <name type="scientific">Deinococcus ruber</name>
    <dbReference type="NCBI Taxonomy" id="1848197"/>
    <lineage>
        <taxon>Bacteria</taxon>
        <taxon>Thermotogati</taxon>
        <taxon>Deinococcota</taxon>
        <taxon>Deinococci</taxon>
        <taxon>Deinococcales</taxon>
        <taxon>Deinococcaceae</taxon>
        <taxon>Deinococcus</taxon>
    </lineage>
</organism>
<evidence type="ECO:0000313" key="7">
    <source>
        <dbReference type="EMBL" id="GGQ92803.1"/>
    </source>
</evidence>
<name>A0A918BVG1_9DEIO</name>
<dbReference type="GO" id="GO:0051539">
    <property type="term" value="F:4 iron, 4 sulfur cluster binding"/>
    <property type="evidence" value="ECO:0007669"/>
    <property type="project" value="UniProtKB-KW"/>
</dbReference>
<evidence type="ECO:0000256" key="3">
    <source>
        <dbReference type="ARBA" id="ARBA00022737"/>
    </source>
</evidence>
<dbReference type="Pfam" id="PF00037">
    <property type="entry name" value="Fer4"/>
    <property type="match status" value="1"/>
</dbReference>
<feature type="domain" description="4Fe-4S ferredoxin-type" evidence="6">
    <location>
        <begin position="282"/>
        <end position="311"/>
    </location>
</feature>
<keyword evidence="3" id="KW-0677">Repeat</keyword>
<dbReference type="SUPFAM" id="SSF54862">
    <property type="entry name" value="4Fe-4S ferredoxins"/>
    <property type="match status" value="2"/>
</dbReference>
<keyword evidence="2" id="KW-0479">Metal-binding</keyword>
<evidence type="ECO:0000259" key="6">
    <source>
        <dbReference type="PROSITE" id="PS51379"/>
    </source>
</evidence>
<dbReference type="InterPro" id="IPR017896">
    <property type="entry name" value="4Fe4S_Fe-S-bd"/>
</dbReference>
<reference evidence="7" key="2">
    <citation type="submission" date="2020-09" db="EMBL/GenBank/DDBJ databases">
        <authorList>
            <person name="Sun Q."/>
            <person name="Ohkuma M."/>
        </authorList>
    </citation>
    <scope>NUCLEOTIDE SEQUENCE</scope>
    <source>
        <strain evidence="7">JCM 31311</strain>
    </source>
</reference>
<keyword evidence="1" id="KW-0004">4Fe-4S</keyword>
<proteinExistence type="predicted"/>
<keyword evidence="4" id="KW-0408">Iron</keyword>
<sequence length="331" mass="35395">MLENVFKLLGEYGNVLPRYTGPRCLSERLSVGGCDLCQQACPHDAIIIFQSVSINADACTGCGLCTQACPSGALEYDVTAPLNAVREQKAQPQGAKIVCSKSEEGGRSVPCLARLTASTVMAAGAWDTPLTLVHGDCAACTLGGPSVPASVQGVIDEAQRLRAPTGRPTEVTLRAHDPEQQGSGERVSRRLLFGAMARGAGRMAAQAIPDSPLPFVDWSEPEDRVPAEWRWRVRALRPAPTPETAIYWPAPLIDDTCIDCPVCENVCPTDAITRDVQPDGGVTLTLSLASCTGCNACERSCPPQAIHMQPHWRRDALDSPILLRESGNILQ</sequence>
<feature type="domain" description="4Fe-4S ferredoxin-type" evidence="6">
    <location>
        <begin position="249"/>
        <end position="277"/>
    </location>
</feature>
<reference evidence="7" key="1">
    <citation type="journal article" date="2014" name="Int. J. Syst. Evol. Microbiol.">
        <title>Complete genome sequence of Corynebacterium casei LMG S-19264T (=DSM 44701T), isolated from a smear-ripened cheese.</title>
        <authorList>
            <consortium name="US DOE Joint Genome Institute (JGI-PGF)"/>
            <person name="Walter F."/>
            <person name="Albersmeier A."/>
            <person name="Kalinowski J."/>
            <person name="Ruckert C."/>
        </authorList>
    </citation>
    <scope>NUCLEOTIDE SEQUENCE</scope>
    <source>
        <strain evidence="7">JCM 31311</strain>
    </source>
</reference>
<feature type="domain" description="4Fe-4S ferredoxin-type" evidence="6">
    <location>
        <begin position="50"/>
        <end position="79"/>
    </location>
</feature>
<dbReference type="EMBL" id="BMQL01000001">
    <property type="protein sequence ID" value="GGQ92803.1"/>
    <property type="molecule type" value="Genomic_DNA"/>
</dbReference>
<dbReference type="GO" id="GO:0046872">
    <property type="term" value="F:metal ion binding"/>
    <property type="evidence" value="ECO:0007669"/>
    <property type="project" value="UniProtKB-KW"/>
</dbReference>
<evidence type="ECO:0000313" key="8">
    <source>
        <dbReference type="Proteomes" id="UP000603865"/>
    </source>
</evidence>
<dbReference type="RefSeq" id="WP_189087518.1">
    <property type="nucleotide sequence ID" value="NZ_BMQL01000001.1"/>
</dbReference>